<gene>
    <name evidence="2" type="ORF">CPB84DRAFT_1875694</name>
</gene>
<accession>A0A9P5NW04</accession>
<keyword evidence="3" id="KW-1185">Reference proteome</keyword>
<dbReference type="AlphaFoldDB" id="A0A9P5NW04"/>
<name>A0A9P5NW04_GYMJU</name>
<dbReference type="Proteomes" id="UP000724874">
    <property type="component" value="Unassembled WGS sequence"/>
</dbReference>
<proteinExistence type="predicted"/>
<sequence length="370" mass="41429">MLFTEAQQGITKVFKSIKQWSTNHTSRDEPPAGFGTAWIGMLTMRGRSCGPNEWENLPNATSLIESKDQRRQHQEERGEDEQYMYSEGLVIKECQRKNQRENNGTADEHQPMTQVVLQLGSTSDFEVFKASVVSKEEVIARSDKGSDSLIKSNDPLGFGIVDGTEVPGDEVAILMELAFTMLNGGRFWTFFEADEELVNLTSYGPRDSETSYDGAVALMAEKMALRLTGWPHKMLSHSESGKSGTLWSENGLSDEFIGIPWELIFSKTLLFVGLSLSQDVDLPQQFLLLILQLGLPVPPYVLCNYPGLWLLVMCRLRLGLKAPALAWLELALAFPNLEPGQKPKIRLGLARLWPKPGLLPYTKKYCVKVI</sequence>
<feature type="region of interest" description="Disordered" evidence="1">
    <location>
        <begin position="50"/>
        <end position="82"/>
    </location>
</feature>
<reference evidence="2" key="1">
    <citation type="submission" date="2020-11" db="EMBL/GenBank/DDBJ databases">
        <authorList>
            <consortium name="DOE Joint Genome Institute"/>
            <person name="Ahrendt S."/>
            <person name="Riley R."/>
            <person name="Andreopoulos W."/>
            <person name="LaButti K."/>
            <person name="Pangilinan J."/>
            <person name="Ruiz-duenas F.J."/>
            <person name="Barrasa J.M."/>
            <person name="Sanchez-Garcia M."/>
            <person name="Camarero S."/>
            <person name="Miyauchi S."/>
            <person name="Serrano A."/>
            <person name="Linde D."/>
            <person name="Babiker R."/>
            <person name="Drula E."/>
            <person name="Ayuso-Fernandez I."/>
            <person name="Pacheco R."/>
            <person name="Padilla G."/>
            <person name="Ferreira P."/>
            <person name="Barriuso J."/>
            <person name="Kellner H."/>
            <person name="Castanera R."/>
            <person name="Alfaro M."/>
            <person name="Ramirez L."/>
            <person name="Pisabarro A.G."/>
            <person name="Kuo A."/>
            <person name="Tritt A."/>
            <person name="Lipzen A."/>
            <person name="He G."/>
            <person name="Yan M."/>
            <person name="Ng V."/>
            <person name="Cullen D."/>
            <person name="Martin F."/>
            <person name="Rosso M.-N."/>
            <person name="Henrissat B."/>
            <person name="Hibbett D."/>
            <person name="Martinez A.T."/>
            <person name="Grigoriev I.V."/>
        </authorList>
    </citation>
    <scope>NUCLEOTIDE SEQUENCE</scope>
    <source>
        <strain evidence="2">AH 44721</strain>
    </source>
</reference>
<comment type="caution">
    <text evidence="2">The sequence shown here is derived from an EMBL/GenBank/DDBJ whole genome shotgun (WGS) entry which is preliminary data.</text>
</comment>
<feature type="compositionally biased region" description="Basic and acidic residues" evidence="1">
    <location>
        <begin position="65"/>
        <end position="76"/>
    </location>
</feature>
<evidence type="ECO:0000256" key="1">
    <source>
        <dbReference type="SAM" id="MobiDB-lite"/>
    </source>
</evidence>
<organism evidence="2 3">
    <name type="scientific">Gymnopilus junonius</name>
    <name type="common">Spectacular rustgill mushroom</name>
    <name type="synonym">Gymnopilus spectabilis subsp. junonius</name>
    <dbReference type="NCBI Taxonomy" id="109634"/>
    <lineage>
        <taxon>Eukaryota</taxon>
        <taxon>Fungi</taxon>
        <taxon>Dikarya</taxon>
        <taxon>Basidiomycota</taxon>
        <taxon>Agaricomycotina</taxon>
        <taxon>Agaricomycetes</taxon>
        <taxon>Agaricomycetidae</taxon>
        <taxon>Agaricales</taxon>
        <taxon>Agaricineae</taxon>
        <taxon>Hymenogastraceae</taxon>
        <taxon>Gymnopilus</taxon>
    </lineage>
</organism>
<protein>
    <submittedName>
        <fullName evidence="2">Uncharacterized protein</fullName>
    </submittedName>
</protein>
<evidence type="ECO:0000313" key="2">
    <source>
        <dbReference type="EMBL" id="KAF8907259.1"/>
    </source>
</evidence>
<dbReference type="EMBL" id="JADNYJ010000015">
    <property type="protein sequence ID" value="KAF8907259.1"/>
    <property type="molecule type" value="Genomic_DNA"/>
</dbReference>
<evidence type="ECO:0000313" key="3">
    <source>
        <dbReference type="Proteomes" id="UP000724874"/>
    </source>
</evidence>